<feature type="domain" description="YvlB/LiaX N-terminal" evidence="1">
    <location>
        <begin position="3"/>
        <end position="34"/>
    </location>
</feature>
<sequence length="125" mass="14067">MKNEIEKILTMVQEGKIDAEKGSELIEVLKEKEEEETTFRMDETSTKGKLLKIRVHSEDGDQVSINLPIKIIKLLTKMGANIPESEKYLKNVDVNILLEAIDNDIVGDIIDVKSDDGDIVKISIE</sequence>
<dbReference type="Proteomes" id="UP001164726">
    <property type="component" value="Chromosome"/>
</dbReference>
<protein>
    <recommendedName>
        <fullName evidence="1">YvlB/LiaX N-terminal domain-containing protein</fullName>
    </recommendedName>
</protein>
<dbReference type="EMBL" id="CP106877">
    <property type="protein sequence ID" value="WAA12873.1"/>
    <property type="molecule type" value="Genomic_DNA"/>
</dbReference>
<evidence type="ECO:0000313" key="2">
    <source>
        <dbReference type="EMBL" id="WAA12873.1"/>
    </source>
</evidence>
<proteinExistence type="predicted"/>
<accession>A0A9E8RZ27</accession>
<organism evidence="2 3">
    <name type="scientific">Fervidibacillus halotolerans</name>
    <dbReference type="NCBI Taxonomy" id="2980027"/>
    <lineage>
        <taxon>Bacteria</taxon>
        <taxon>Bacillati</taxon>
        <taxon>Bacillota</taxon>
        <taxon>Bacilli</taxon>
        <taxon>Bacillales</taxon>
        <taxon>Bacillaceae</taxon>
        <taxon>Fervidibacillus</taxon>
    </lineage>
</organism>
<dbReference type="KEGG" id="fhl:OE105_01625"/>
<evidence type="ECO:0000259" key="1">
    <source>
        <dbReference type="Pfam" id="PF22746"/>
    </source>
</evidence>
<gene>
    <name evidence="2" type="ORF">OE105_01625</name>
</gene>
<evidence type="ECO:0000313" key="3">
    <source>
        <dbReference type="Proteomes" id="UP001164726"/>
    </source>
</evidence>
<dbReference type="Pfam" id="PF22746">
    <property type="entry name" value="SHOCT-like_DUF2089-C"/>
    <property type="match status" value="1"/>
</dbReference>
<keyword evidence="3" id="KW-1185">Reference proteome</keyword>
<dbReference type="InterPro" id="IPR053959">
    <property type="entry name" value="YvlB/LiaX_N"/>
</dbReference>
<dbReference type="AlphaFoldDB" id="A0A9E8RZ27"/>
<dbReference type="RefSeq" id="WP_275421004.1">
    <property type="nucleotide sequence ID" value="NZ_CP106877.1"/>
</dbReference>
<name>A0A9E8RZ27_9BACI</name>
<reference evidence="2" key="1">
    <citation type="submission" date="2022-09" db="EMBL/GenBank/DDBJ databases">
        <title>Complete Genomes of Fervidibacillus albus and Fervidibacillus halotolerans isolated from tidal flat sediments.</title>
        <authorList>
            <person name="Kwon K.K."/>
            <person name="Yang S.-H."/>
            <person name="Park M.J."/>
            <person name="Oh H.-M."/>
        </authorList>
    </citation>
    <scope>NUCLEOTIDE SEQUENCE</scope>
    <source>
        <strain evidence="2">MEBiC13594</strain>
    </source>
</reference>